<comment type="caution">
    <text evidence="4">The sequence shown here is derived from an EMBL/GenBank/DDBJ whole genome shotgun (WGS) entry which is preliminary data.</text>
</comment>
<dbReference type="EMBL" id="SIDB01000008">
    <property type="protein sequence ID" value="KAI3429778.1"/>
    <property type="molecule type" value="Genomic_DNA"/>
</dbReference>
<feature type="region of interest" description="Disordered" evidence="1">
    <location>
        <begin position="327"/>
        <end position="356"/>
    </location>
</feature>
<evidence type="ECO:0000256" key="2">
    <source>
        <dbReference type="SAM" id="Phobius"/>
    </source>
</evidence>
<evidence type="ECO:0000256" key="1">
    <source>
        <dbReference type="SAM" id="MobiDB-lite"/>
    </source>
</evidence>
<dbReference type="SMART" id="SM00563">
    <property type="entry name" value="PlsC"/>
    <property type="match status" value="1"/>
</dbReference>
<dbReference type="AlphaFoldDB" id="A0A9D4TMV9"/>
<keyword evidence="2" id="KW-1133">Transmembrane helix</keyword>
<proteinExistence type="predicted"/>
<reference evidence="4" key="1">
    <citation type="journal article" date="2019" name="Plant J.">
        <title>Chlorella vulgaris genome assembly and annotation reveals the molecular basis for metabolic acclimation to high light conditions.</title>
        <authorList>
            <person name="Cecchin M."/>
            <person name="Marcolungo L."/>
            <person name="Rossato M."/>
            <person name="Girolomoni L."/>
            <person name="Cosentino E."/>
            <person name="Cuine S."/>
            <person name="Li-Beisson Y."/>
            <person name="Delledonne M."/>
            <person name="Ballottari M."/>
        </authorList>
    </citation>
    <scope>NUCLEOTIDE SEQUENCE</scope>
    <source>
        <strain evidence="4">211/11P</strain>
    </source>
</reference>
<reference evidence="4" key="2">
    <citation type="submission" date="2020-11" db="EMBL/GenBank/DDBJ databases">
        <authorList>
            <person name="Cecchin M."/>
            <person name="Marcolungo L."/>
            <person name="Rossato M."/>
            <person name="Girolomoni L."/>
            <person name="Cosentino E."/>
            <person name="Cuine S."/>
            <person name="Li-Beisson Y."/>
            <person name="Delledonne M."/>
            <person name="Ballottari M."/>
        </authorList>
    </citation>
    <scope>NUCLEOTIDE SEQUENCE</scope>
    <source>
        <strain evidence="4">211/11P</strain>
        <tissue evidence="4">Whole cell</tissue>
    </source>
</reference>
<keyword evidence="2" id="KW-0472">Membrane</keyword>
<dbReference type="Pfam" id="PF01553">
    <property type="entry name" value="Acyltransferase"/>
    <property type="match status" value="1"/>
</dbReference>
<feature type="transmembrane region" description="Helical" evidence="2">
    <location>
        <begin position="12"/>
        <end position="33"/>
    </location>
</feature>
<dbReference type="InterPro" id="IPR002123">
    <property type="entry name" value="Plipid/glycerol_acylTrfase"/>
</dbReference>
<evidence type="ECO:0000259" key="3">
    <source>
        <dbReference type="SMART" id="SM00563"/>
    </source>
</evidence>
<dbReference type="OrthoDB" id="202234at2759"/>
<sequence>MLSLRQLLGLPSYLFGVGLMYWCFELATLCGFVRFWQLGPRRNDVSAAVRFLKWAFKFRVLRLGRNEVYRGRCMYLVNHRCWADFFIDMYVVGCRGVPLSRRAVGMAFPAFTSSLLSLRSILLFNRAKTQDKDKFNSWLDRELSKGPQNCLLVYPEGKRSQQNTSLPLKRGMLHYAYTRKLPVQAVVTSNKEEVLNESRMWAHFGRTLVTGSSEVLESSRFDDFESFMAAVQALWDAQWQAVHSAPQHGLPELPEPVTAGGEYSGNQLAAQSASLIFWMAVMVGLGRIVLRVLAALAAHSLVGRCVVAALVLHVVASLLAAALLPPPAKRSRRSSNGASVASGSAVGASSESEKEL</sequence>
<dbReference type="Proteomes" id="UP001055712">
    <property type="component" value="Unassembled WGS sequence"/>
</dbReference>
<protein>
    <recommendedName>
        <fullName evidence="3">Phospholipid/glycerol acyltransferase domain-containing protein</fullName>
    </recommendedName>
</protein>
<keyword evidence="5" id="KW-1185">Reference proteome</keyword>
<feature type="transmembrane region" description="Helical" evidence="2">
    <location>
        <begin position="301"/>
        <end position="324"/>
    </location>
</feature>
<accession>A0A9D4TMV9</accession>
<keyword evidence="2" id="KW-0812">Transmembrane</keyword>
<feature type="domain" description="Phospholipid/glycerol acyltransferase" evidence="3">
    <location>
        <begin position="73"/>
        <end position="191"/>
    </location>
</feature>
<dbReference type="GO" id="GO:0016746">
    <property type="term" value="F:acyltransferase activity"/>
    <property type="evidence" value="ECO:0007669"/>
    <property type="project" value="InterPro"/>
</dbReference>
<name>A0A9D4TMV9_CHLVU</name>
<organism evidence="4 5">
    <name type="scientific">Chlorella vulgaris</name>
    <name type="common">Green alga</name>
    <dbReference type="NCBI Taxonomy" id="3077"/>
    <lineage>
        <taxon>Eukaryota</taxon>
        <taxon>Viridiplantae</taxon>
        <taxon>Chlorophyta</taxon>
        <taxon>core chlorophytes</taxon>
        <taxon>Trebouxiophyceae</taxon>
        <taxon>Chlorellales</taxon>
        <taxon>Chlorellaceae</taxon>
        <taxon>Chlorella clade</taxon>
        <taxon>Chlorella</taxon>
    </lineage>
</organism>
<evidence type="ECO:0000313" key="4">
    <source>
        <dbReference type="EMBL" id="KAI3429778.1"/>
    </source>
</evidence>
<feature type="transmembrane region" description="Helical" evidence="2">
    <location>
        <begin position="275"/>
        <end position="295"/>
    </location>
</feature>
<feature type="compositionally biased region" description="Low complexity" evidence="1">
    <location>
        <begin position="334"/>
        <end position="350"/>
    </location>
</feature>
<evidence type="ECO:0000313" key="5">
    <source>
        <dbReference type="Proteomes" id="UP001055712"/>
    </source>
</evidence>
<dbReference type="SUPFAM" id="SSF69593">
    <property type="entry name" value="Glycerol-3-phosphate (1)-acyltransferase"/>
    <property type="match status" value="1"/>
</dbReference>
<gene>
    <name evidence="4" type="ORF">D9Q98_010091</name>
</gene>